<evidence type="ECO:0000313" key="19">
    <source>
        <dbReference type="Proteomes" id="UP000486351"/>
    </source>
</evidence>
<dbReference type="Proteomes" id="UP000486351">
    <property type="component" value="Unassembled WGS sequence"/>
</dbReference>
<dbReference type="GO" id="GO:0008278">
    <property type="term" value="C:cohesin complex"/>
    <property type="evidence" value="ECO:0007669"/>
    <property type="project" value="TreeGrafter"/>
</dbReference>
<feature type="compositionally biased region" description="Basic and acidic residues" evidence="1">
    <location>
        <begin position="1373"/>
        <end position="1411"/>
    </location>
</feature>
<evidence type="ECO:0000313" key="10">
    <source>
        <dbReference type="EMBL" id="KAE9311987.1"/>
    </source>
</evidence>
<dbReference type="OrthoDB" id="498590at2759"/>
<dbReference type="Proteomes" id="UP000433483">
    <property type="component" value="Unassembled WGS sequence"/>
</dbReference>
<evidence type="ECO:0000313" key="7">
    <source>
        <dbReference type="EMBL" id="KAE9145609.1"/>
    </source>
</evidence>
<dbReference type="Pfam" id="PF21581">
    <property type="entry name" value="SCD"/>
    <property type="match status" value="1"/>
</dbReference>
<feature type="compositionally biased region" description="Basic and acidic residues" evidence="1">
    <location>
        <begin position="1330"/>
        <end position="1344"/>
    </location>
</feature>
<dbReference type="Proteomes" id="UP000441208">
    <property type="component" value="Unassembled WGS sequence"/>
</dbReference>
<dbReference type="GO" id="GO:0007062">
    <property type="term" value="P:sister chromatid cohesion"/>
    <property type="evidence" value="ECO:0007669"/>
    <property type="project" value="UniProtKB-ARBA"/>
</dbReference>
<evidence type="ECO:0000313" key="16">
    <source>
        <dbReference type="Proteomes" id="UP000440732"/>
    </source>
</evidence>
<evidence type="ECO:0000313" key="11">
    <source>
        <dbReference type="EMBL" id="KAE9343992.1"/>
    </source>
</evidence>
<dbReference type="InterPro" id="IPR011989">
    <property type="entry name" value="ARM-like"/>
</dbReference>
<feature type="region of interest" description="Disordered" evidence="1">
    <location>
        <begin position="741"/>
        <end position="760"/>
    </location>
</feature>
<feature type="compositionally biased region" description="Polar residues" evidence="1">
    <location>
        <begin position="741"/>
        <end position="750"/>
    </location>
</feature>
<dbReference type="InterPro" id="IPR039662">
    <property type="entry name" value="Cohesin_Scc3/SA"/>
</dbReference>
<evidence type="ECO:0000259" key="2">
    <source>
        <dbReference type="PROSITE" id="PS51425"/>
    </source>
</evidence>
<dbReference type="PANTHER" id="PTHR11199:SF0">
    <property type="entry name" value="LD34181P-RELATED"/>
    <property type="match status" value="1"/>
</dbReference>
<feature type="domain" description="SCD" evidence="2">
    <location>
        <begin position="357"/>
        <end position="442"/>
    </location>
</feature>
<dbReference type="EMBL" id="QXFY01000451">
    <property type="protein sequence ID" value="KAE9343992.1"/>
    <property type="molecule type" value="Genomic_DNA"/>
</dbReference>
<feature type="compositionally biased region" description="Acidic residues" evidence="1">
    <location>
        <begin position="1301"/>
        <end position="1310"/>
    </location>
</feature>
<evidence type="ECO:0000313" key="18">
    <source>
        <dbReference type="Proteomes" id="UP000460718"/>
    </source>
</evidence>
<evidence type="ECO:0000313" key="6">
    <source>
        <dbReference type="EMBL" id="KAE9115708.1"/>
    </source>
</evidence>
<dbReference type="EMBL" id="QXGA01000459">
    <property type="protein sequence ID" value="KAE9145609.1"/>
    <property type="molecule type" value="Genomic_DNA"/>
</dbReference>
<dbReference type="Proteomes" id="UP000440732">
    <property type="component" value="Unassembled WGS sequence"/>
</dbReference>
<comment type="caution">
    <text evidence="4">The sequence shown here is derived from an EMBL/GenBank/DDBJ whole genome shotgun (WGS) entry which is preliminary data.</text>
</comment>
<evidence type="ECO:0000313" key="9">
    <source>
        <dbReference type="EMBL" id="KAE9235830.1"/>
    </source>
</evidence>
<feature type="region of interest" description="Disordered" evidence="1">
    <location>
        <begin position="1261"/>
        <end position="1438"/>
    </location>
</feature>
<evidence type="ECO:0000313" key="8">
    <source>
        <dbReference type="EMBL" id="KAE9213214.1"/>
    </source>
</evidence>
<evidence type="ECO:0000313" key="17">
    <source>
        <dbReference type="Proteomes" id="UP000441208"/>
    </source>
</evidence>
<dbReference type="Proteomes" id="UP000437068">
    <property type="component" value="Unassembled WGS sequence"/>
</dbReference>
<dbReference type="Proteomes" id="UP000440367">
    <property type="component" value="Unassembled WGS sequence"/>
</dbReference>
<dbReference type="Proteomes" id="UP000488956">
    <property type="component" value="Unassembled WGS sequence"/>
</dbReference>
<dbReference type="Proteomes" id="UP000429523">
    <property type="component" value="Unassembled WGS sequence"/>
</dbReference>
<evidence type="ECO:0000313" key="20">
    <source>
        <dbReference type="Proteomes" id="UP000488956"/>
    </source>
</evidence>
<keyword evidence="13" id="KW-1185">Reference proteome</keyword>
<feature type="compositionally biased region" description="Basic residues" evidence="1">
    <location>
        <begin position="1"/>
        <end position="13"/>
    </location>
</feature>
<dbReference type="EMBL" id="QXGE01000456">
    <property type="protein sequence ID" value="KAE9311987.1"/>
    <property type="molecule type" value="Genomic_DNA"/>
</dbReference>
<evidence type="ECO:0000256" key="1">
    <source>
        <dbReference type="SAM" id="MobiDB-lite"/>
    </source>
</evidence>
<dbReference type="EMBL" id="QXGF01000533">
    <property type="protein sequence ID" value="KAE8938814.1"/>
    <property type="molecule type" value="Genomic_DNA"/>
</dbReference>
<dbReference type="PANTHER" id="PTHR11199">
    <property type="entry name" value="STROMAL ANTIGEN"/>
    <property type="match status" value="1"/>
</dbReference>
<feature type="region of interest" description="Disordered" evidence="1">
    <location>
        <begin position="1"/>
        <end position="137"/>
    </location>
</feature>
<feature type="compositionally biased region" description="Basic and acidic residues" evidence="1">
    <location>
        <begin position="930"/>
        <end position="940"/>
    </location>
</feature>
<dbReference type="GO" id="GO:0000785">
    <property type="term" value="C:chromatin"/>
    <property type="evidence" value="ECO:0007669"/>
    <property type="project" value="TreeGrafter"/>
</dbReference>
<dbReference type="InterPro" id="IPR016024">
    <property type="entry name" value="ARM-type_fold"/>
</dbReference>
<proteinExistence type="predicted"/>
<protein>
    <recommendedName>
        <fullName evidence="2">SCD domain-containing protein</fullName>
    </recommendedName>
</protein>
<sequence>MSARRSSRLRRKPTPIYQVEDTRASNDEADAEAEQQESLVDNEQGEESSEEGPDGEDEEFTPSGTKVKKPKSARKAIRTPQARARASRRKRSPWSETRSLRSATEERKSKRIEAAAETEEGAATPALNDNDREDDGASLFDAIKSGKVSLETLLSEWRDRFEEDDEKATKEVLNLVLQACGGTGQSVPDSKPVSRLDMSELADHVVEDLEDANGEYPLTSRGKGMKKFQRNFEEFWEVFVKECHESDILFTSDIATNLIDWLTTLSSSELRPIRHTSTVAVLALSNSLVRTAANISEQLAISTRQLNAETNSPSTTPGAHKSPNVQKIALLRDNKTLYETRLQQVLKLVNLIFTGVVVHRYRDVMPEIRVVSVQCLGHWIITLPDQFLKDNFLKYLGWLLSDKSASVRLEVIEILCELYEKDALTEKLEVFTARFLPRYLELCKDVDDSVVEECIHLLIAVDKCSLISSDIELQTVEKLVFDAEHEHIRKAAAEFVCLQYDAFGVAVSKTKDAKLKKEQLNTQAIALVEFAEEYIQNHGIPEDAVETLVDAFWGLDDCLVLQDWQLITNLLLVDKTAPDLSSEQQTILLRLLVASVRKLVGNDTNRGTSAAAKKESEQLREEITVAYCKDIPNLFLLYQADSDKLELLLQLIPMLTLKSEVIGHHSGQIKELLEKLKLAYLLHSDEGLLTSLSLSITHLIQTEHASLKREAEVIMHELVQEVMDKIDRLLEADEKLFDTLATSDNDTPTTRSKRSKGKKKSAKAKDISDVEYGLRVALCRLKCLARYLNVREYLPPDLTSSASGVDADDQLSEPYLQQERMNRLIVAVGELLRRRTKSVSQLDEGFRHVDTIKHSLIIIYSDLLWTTAPIFKTVEEDKKRDNSLDATNNTGVSEADHTIQRQVQQVCQTRSSLEEALISVLEMHLVRCKETPDEEHKENEESPDLQSVESMEEIEFEDEDVVSYVKEAQRFAFLTFCDVRCLFVEKFQDATAPYDSLEWSLPKVLVLLTQMHFESEMDDAEEEPEFEDNMVENDPAITKEKAAAIREWEEKQQRKAELLVALGRVSLCNPTKKLQAAVVLQYFTSSGKPCVEVVKAFGKQVKTDAPVRYLEIQMTALRQMFNSILVWKQDFEASASSEGGKDEVMEQDEMRERVERSEQELRELAKRFSQSLGVGKIPSSLRTPFLRFLREGIRYSLEQQAQFEFLETMRVYLSRLDNSSMAQLREYFMERLQALSDIPNDSEDLVPQWRAVFDFQASLTASAGNGKRRPSTDAMFSPPLKSKRRSASSEPTPIQRASIAEEMEEEDEEGDHNAAAETEDADDININSDESDKADDGEQVDHNNRQGTSLGKREVTDEDSSATDTSPLRKRPRREERRAEETKSNDGEKAGEQEHSERSSAHEQNEAKREESDQEVSKSGANGEQTDAKSYRRKRRRT</sequence>
<dbReference type="EMBL" id="QXGB01000485">
    <property type="protein sequence ID" value="KAE9213214.1"/>
    <property type="molecule type" value="Genomic_DNA"/>
</dbReference>
<gene>
    <name evidence="10" type="ORF">PF001_g9461</name>
    <name evidence="9" type="ORF">PF002_g11400</name>
    <name evidence="8" type="ORF">PF005_g10280</name>
    <name evidence="7" type="ORF">PF006_g9545</name>
    <name evidence="5" type="ORF">PF007_g10428</name>
    <name evidence="11" type="ORF">PF008_g9425</name>
    <name evidence="3" type="ORF">PF009_g11322</name>
    <name evidence="6" type="ORF">PF010_g9225</name>
    <name evidence="4" type="ORF">PF011_g9074</name>
</gene>
<evidence type="ECO:0000313" key="3">
    <source>
        <dbReference type="EMBL" id="KAE8938814.1"/>
    </source>
</evidence>
<dbReference type="Pfam" id="PF24571">
    <property type="entry name" value="HEAT_SCC3-SA"/>
    <property type="match status" value="1"/>
</dbReference>
<organism evidence="4 18">
    <name type="scientific">Phytophthora fragariae</name>
    <dbReference type="NCBI Taxonomy" id="53985"/>
    <lineage>
        <taxon>Eukaryota</taxon>
        <taxon>Sar</taxon>
        <taxon>Stramenopiles</taxon>
        <taxon>Oomycota</taxon>
        <taxon>Peronosporomycetes</taxon>
        <taxon>Peronosporales</taxon>
        <taxon>Peronosporaceae</taxon>
        <taxon>Phytophthora</taxon>
    </lineage>
</organism>
<dbReference type="SUPFAM" id="SSF48371">
    <property type="entry name" value="ARM repeat"/>
    <property type="match status" value="1"/>
</dbReference>
<name>A0A6A3KXI2_9STRA</name>
<evidence type="ECO:0000313" key="5">
    <source>
        <dbReference type="EMBL" id="KAE9114281.1"/>
    </source>
</evidence>
<feature type="compositionally biased region" description="Basic and acidic residues" evidence="1">
    <location>
        <begin position="103"/>
        <end position="114"/>
    </location>
</feature>
<feature type="compositionally biased region" description="Basic residues" evidence="1">
    <location>
        <begin position="751"/>
        <end position="760"/>
    </location>
</feature>
<dbReference type="InterPro" id="IPR013721">
    <property type="entry name" value="STAG"/>
</dbReference>
<feature type="compositionally biased region" description="Basic residues" evidence="1">
    <location>
        <begin position="66"/>
        <end position="77"/>
    </location>
</feature>
<dbReference type="EMBL" id="QXFW01000442">
    <property type="protein sequence ID" value="KAE9012081.1"/>
    <property type="molecule type" value="Genomic_DNA"/>
</dbReference>
<dbReference type="EMBL" id="QXFX01000437">
    <property type="protein sequence ID" value="KAE9115708.1"/>
    <property type="molecule type" value="Genomic_DNA"/>
</dbReference>
<dbReference type="GO" id="GO:0003682">
    <property type="term" value="F:chromatin binding"/>
    <property type="evidence" value="ECO:0007669"/>
    <property type="project" value="TreeGrafter"/>
</dbReference>
<dbReference type="GO" id="GO:0005634">
    <property type="term" value="C:nucleus"/>
    <property type="evidence" value="ECO:0007669"/>
    <property type="project" value="TreeGrafter"/>
</dbReference>
<dbReference type="EMBL" id="QXGD01000520">
    <property type="protein sequence ID" value="KAE9235830.1"/>
    <property type="molecule type" value="Genomic_DNA"/>
</dbReference>
<dbReference type="Proteomes" id="UP000460718">
    <property type="component" value="Unassembled WGS sequence"/>
</dbReference>
<dbReference type="EMBL" id="QXFZ01000492">
    <property type="protein sequence ID" value="KAE9114281.1"/>
    <property type="molecule type" value="Genomic_DNA"/>
</dbReference>
<dbReference type="Gene3D" id="1.25.10.10">
    <property type="entry name" value="Leucine-rich Repeat Variant"/>
    <property type="match status" value="1"/>
</dbReference>
<evidence type="ECO:0000313" key="12">
    <source>
        <dbReference type="Proteomes" id="UP000429523"/>
    </source>
</evidence>
<accession>A0A6A3KXI2</accession>
<reference evidence="18 19" key="1">
    <citation type="submission" date="2018-09" db="EMBL/GenBank/DDBJ databases">
        <title>Genomic investigation of the strawberry pathogen Phytophthora fragariae indicates pathogenicity is determined by transcriptional variation in three key races.</title>
        <authorList>
            <person name="Adams T.M."/>
            <person name="Armitage A.D."/>
            <person name="Sobczyk M.K."/>
            <person name="Bates H.J."/>
            <person name="Dunwell J.M."/>
            <person name="Nellist C.F."/>
            <person name="Harrison R.J."/>
        </authorList>
    </citation>
    <scope>NUCLEOTIDE SEQUENCE [LARGE SCALE GENOMIC DNA]</scope>
    <source>
        <strain evidence="10 14">A4</strain>
        <strain evidence="9 15">BC-1</strain>
        <strain evidence="8 13">NOV-27</strain>
        <strain evidence="7 16">NOV-5</strain>
        <strain evidence="5 17">NOV-71</strain>
        <strain evidence="11 19">NOV-77</strain>
        <strain evidence="3 12">NOV-9</strain>
        <strain evidence="6 20">ONT-3</strain>
        <strain evidence="4 18">SCRP245</strain>
    </source>
</reference>
<evidence type="ECO:0000313" key="15">
    <source>
        <dbReference type="Proteomes" id="UP000440367"/>
    </source>
</evidence>
<dbReference type="PROSITE" id="PS51425">
    <property type="entry name" value="SCD"/>
    <property type="match status" value="1"/>
</dbReference>
<evidence type="ECO:0000313" key="13">
    <source>
        <dbReference type="Proteomes" id="UP000433483"/>
    </source>
</evidence>
<feature type="compositionally biased region" description="Acidic residues" evidence="1">
    <location>
        <begin position="43"/>
        <end position="60"/>
    </location>
</feature>
<evidence type="ECO:0000313" key="14">
    <source>
        <dbReference type="Proteomes" id="UP000437068"/>
    </source>
</evidence>
<dbReference type="InterPro" id="IPR056396">
    <property type="entry name" value="HEAT_SCC3-SA"/>
</dbReference>
<dbReference type="Pfam" id="PF08514">
    <property type="entry name" value="STAG"/>
    <property type="match status" value="1"/>
</dbReference>
<feature type="region of interest" description="Disordered" evidence="1">
    <location>
        <begin position="930"/>
        <end position="950"/>
    </location>
</feature>
<dbReference type="InterPro" id="IPR020839">
    <property type="entry name" value="SCD"/>
</dbReference>
<evidence type="ECO:0000313" key="4">
    <source>
        <dbReference type="EMBL" id="KAE9012081.1"/>
    </source>
</evidence>